<reference evidence="2 3" key="2">
    <citation type="journal article" date="2013" name="IMA Fungus">
        <title>IMA Genome-F 1: Ceratocystis fimbriata: Draft nuclear genome sequence for the plant pathogen, Ceratocystis fimbriata.</title>
        <authorList>
            <person name="Wilken P.M."/>
            <person name="Steenkamp E.T."/>
            <person name="Wingfield M.J."/>
            <person name="de Beer Z.W."/>
            <person name="Wingfield B.D."/>
        </authorList>
    </citation>
    <scope>NUCLEOTIDE SEQUENCE [LARGE SCALE GENOMIC DNA]</scope>
    <source>
        <strain evidence="2 3">CBS 114723</strain>
    </source>
</reference>
<name>A0A2C5WYW3_9PEZI</name>
<gene>
    <name evidence="2" type="ORF">CFIMG_003972RA</name>
</gene>
<keyword evidence="3" id="KW-1185">Reference proteome</keyword>
<sequence>MLNRILGNRATRLALRSAARQHVPPQTAIRVQRVAFRSPYRPLRSFFFWTATCTVATFLWTDLLDPYVFGDEEEDDDSRRHDHGHNRNQAPEQIGESKGQHGGQDHEDDEREHEVEGFFVAFPFTTQVYQPEPYRGSDPEWQEYIKFSKDKELQKELRDNLLKIVIKKLGADDKRSKLYMKSPRRSRMWLDYQYPSAPAPEYWHSGILYANDGIYWTNAKADSKLSIDLDRIMYPQLVASFIYQFASQSVVRYYDKVRAIWYPDTPRPQRPVIQMNPVHQVPPSQDKGFKLVLEEEDPSNSTIVEKITRLALGHAIAVTEPMKSTWKQFGLALQRKWSGYKYPPPRGSIMLTGMLEVETPKVWVLVDVTAFWEPKEKEFHGPSMMVSVRGTLPKVQTPLR</sequence>
<accession>A0A2C5WYW3</accession>
<protein>
    <submittedName>
        <fullName evidence="2">Uncharacterized protein</fullName>
    </submittedName>
</protein>
<proteinExistence type="predicted"/>
<dbReference type="Proteomes" id="UP000222788">
    <property type="component" value="Unassembled WGS sequence"/>
</dbReference>
<evidence type="ECO:0000256" key="1">
    <source>
        <dbReference type="SAM" id="MobiDB-lite"/>
    </source>
</evidence>
<dbReference type="AlphaFoldDB" id="A0A2C5WYW3"/>
<reference evidence="2 3" key="1">
    <citation type="journal article" date="2013" name="Fungal Biol.">
        <title>Analysis of microsatellite markers in the genome of the plant pathogen Ceratocystis fimbriata.</title>
        <authorList>
            <person name="Simpson M.C."/>
            <person name="Wilken P.M."/>
            <person name="Coetzee M.P."/>
            <person name="Wingfield M.J."/>
            <person name="Wingfield B.D."/>
        </authorList>
    </citation>
    <scope>NUCLEOTIDE SEQUENCE [LARGE SCALE GENOMIC DNA]</scope>
    <source>
        <strain evidence="2 3">CBS 114723</strain>
    </source>
</reference>
<organism evidence="2 3">
    <name type="scientific">Ceratocystis fimbriata CBS 114723</name>
    <dbReference type="NCBI Taxonomy" id="1035309"/>
    <lineage>
        <taxon>Eukaryota</taxon>
        <taxon>Fungi</taxon>
        <taxon>Dikarya</taxon>
        <taxon>Ascomycota</taxon>
        <taxon>Pezizomycotina</taxon>
        <taxon>Sordariomycetes</taxon>
        <taxon>Hypocreomycetidae</taxon>
        <taxon>Microascales</taxon>
        <taxon>Ceratocystidaceae</taxon>
        <taxon>Ceratocystis</taxon>
    </lineage>
</organism>
<evidence type="ECO:0000313" key="3">
    <source>
        <dbReference type="Proteomes" id="UP000222788"/>
    </source>
</evidence>
<dbReference type="OrthoDB" id="5316527at2759"/>
<dbReference type="EMBL" id="APWK03000101">
    <property type="protein sequence ID" value="PHH51197.1"/>
    <property type="molecule type" value="Genomic_DNA"/>
</dbReference>
<evidence type="ECO:0000313" key="2">
    <source>
        <dbReference type="EMBL" id="PHH51197.1"/>
    </source>
</evidence>
<comment type="caution">
    <text evidence="2">The sequence shown here is derived from an EMBL/GenBank/DDBJ whole genome shotgun (WGS) entry which is preliminary data.</text>
</comment>
<feature type="region of interest" description="Disordered" evidence="1">
    <location>
        <begin position="73"/>
        <end position="112"/>
    </location>
</feature>
<dbReference type="STRING" id="1035309.A0A2C5WYW3"/>